<dbReference type="InterPro" id="IPR002711">
    <property type="entry name" value="HNH"/>
</dbReference>
<organism evidence="3 4">
    <name type="scientific">Maricaulis maris</name>
    <dbReference type="NCBI Taxonomy" id="74318"/>
    <lineage>
        <taxon>Bacteria</taxon>
        <taxon>Pseudomonadati</taxon>
        <taxon>Pseudomonadota</taxon>
        <taxon>Alphaproteobacteria</taxon>
        <taxon>Maricaulales</taxon>
        <taxon>Maricaulaceae</taxon>
        <taxon>Maricaulis</taxon>
    </lineage>
</organism>
<dbReference type="AlphaFoldDB" id="A0A495DG06"/>
<dbReference type="Proteomes" id="UP000273675">
    <property type="component" value="Unassembled WGS sequence"/>
</dbReference>
<dbReference type="CDD" id="cd00085">
    <property type="entry name" value="HNHc"/>
    <property type="match status" value="1"/>
</dbReference>
<dbReference type="OrthoDB" id="9802640at2"/>
<feature type="domain" description="HNH" evidence="1">
    <location>
        <begin position="255"/>
        <end position="312"/>
    </location>
</feature>
<accession>A0A495DG06</accession>
<keyword evidence="3" id="KW-0255">Endonuclease</keyword>
<evidence type="ECO:0000313" key="4">
    <source>
        <dbReference type="Proteomes" id="UP000273675"/>
    </source>
</evidence>
<protein>
    <submittedName>
        <fullName evidence="3">HNH endonuclease</fullName>
    </submittedName>
</protein>
<evidence type="ECO:0000259" key="1">
    <source>
        <dbReference type="Pfam" id="PF01844"/>
    </source>
</evidence>
<keyword evidence="3" id="KW-0378">Hydrolase</keyword>
<sequence length="333" mass="37197">MRNEILSWVEHYTRDRLTWEQAPDTNKPRKVSTNSHSAVVTGVPAALRELLIEPARFEVKGSSGSANWAEVSWVVVRDPGVAPSTQLGYYVVYLLSKDGNKLYLSLNQGCSALRDEYKDTTHTLEELAKRASTMRSRVGAIDSARAVSAIQLKTLRSHRLGPFYEAGHVVGFEYECANLPDETSLSRDFKLVMAAYKKLMSLGGWQSAEEINALAEADGLESLTIVERRRYALHRTIERNRGAAKKIKKHYPDVCMGCGIDLRIKYGEALGTNMLDAHHLIPLHTLAEGTDALYRIQDFAVLCPSCHRAIHRLGAERLHELQALVKTSAGRNR</sequence>
<dbReference type="InterPro" id="IPR003615">
    <property type="entry name" value="HNH_nuc"/>
</dbReference>
<evidence type="ECO:0000259" key="2">
    <source>
        <dbReference type="Pfam" id="PF12102"/>
    </source>
</evidence>
<dbReference type="GO" id="GO:0003676">
    <property type="term" value="F:nucleic acid binding"/>
    <property type="evidence" value="ECO:0007669"/>
    <property type="project" value="InterPro"/>
</dbReference>
<feature type="domain" description="Type IV methyl-directed restriction enzyme EcoKMcrB subunit DNA-binding" evidence="2">
    <location>
        <begin position="33"/>
        <end position="200"/>
    </location>
</feature>
<dbReference type="GO" id="GO:0008270">
    <property type="term" value="F:zinc ion binding"/>
    <property type="evidence" value="ECO:0007669"/>
    <property type="project" value="InterPro"/>
</dbReference>
<name>A0A495DG06_9PROT</name>
<proteinExistence type="predicted"/>
<dbReference type="RefSeq" id="WP_121210698.1">
    <property type="nucleotide sequence ID" value="NZ_RBIM01000003.1"/>
</dbReference>
<dbReference type="Pfam" id="PF12102">
    <property type="entry name" value="MrcB_N"/>
    <property type="match status" value="1"/>
</dbReference>
<evidence type="ECO:0000313" key="3">
    <source>
        <dbReference type="EMBL" id="RKR00384.1"/>
    </source>
</evidence>
<dbReference type="Pfam" id="PF01844">
    <property type="entry name" value="HNH"/>
    <property type="match status" value="1"/>
</dbReference>
<keyword evidence="3" id="KW-0540">Nuclease</keyword>
<gene>
    <name evidence="3" type="ORF">C7435_1592</name>
</gene>
<dbReference type="Gene3D" id="3.30.920.90">
    <property type="match status" value="1"/>
</dbReference>
<dbReference type="InterPro" id="IPR021961">
    <property type="entry name" value="McrB_DNA-bd"/>
</dbReference>
<dbReference type="EMBL" id="RBIM01000003">
    <property type="protein sequence ID" value="RKR00384.1"/>
    <property type="molecule type" value="Genomic_DNA"/>
</dbReference>
<reference evidence="3 4" key="1">
    <citation type="submission" date="2018-10" db="EMBL/GenBank/DDBJ databases">
        <title>Genomic Encyclopedia of Type Strains, Phase IV (KMG-IV): sequencing the most valuable type-strain genomes for metagenomic binning, comparative biology and taxonomic classification.</title>
        <authorList>
            <person name="Goeker M."/>
        </authorList>
    </citation>
    <scope>NUCLEOTIDE SEQUENCE [LARGE SCALE GENOMIC DNA]</scope>
    <source>
        <strain evidence="3 4">DSM 4734</strain>
    </source>
</reference>
<comment type="caution">
    <text evidence="3">The sequence shown here is derived from an EMBL/GenBank/DDBJ whole genome shotgun (WGS) entry which is preliminary data.</text>
</comment>
<dbReference type="GO" id="GO:0004519">
    <property type="term" value="F:endonuclease activity"/>
    <property type="evidence" value="ECO:0007669"/>
    <property type="project" value="UniProtKB-KW"/>
</dbReference>